<evidence type="ECO:0000256" key="2">
    <source>
        <dbReference type="ARBA" id="ARBA00022801"/>
    </source>
</evidence>
<feature type="domain" description="Glycoside hydrolase family 2" evidence="4">
    <location>
        <begin position="2"/>
        <end position="64"/>
    </location>
</feature>
<dbReference type="Pfam" id="PF18565">
    <property type="entry name" value="Glyco_hydro2_C5"/>
    <property type="match status" value="1"/>
</dbReference>
<proteinExistence type="inferred from homology"/>
<keyword evidence="3" id="KW-0326">Glycosidase</keyword>
<dbReference type="EMBL" id="VSSQ01038674">
    <property type="protein sequence ID" value="MPM91644.1"/>
    <property type="molecule type" value="Genomic_DNA"/>
</dbReference>
<evidence type="ECO:0000256" key="3">
    <source>
        <dbReference type="ARBA" id="ARBA00023295"/>
    </source>
</evidence>
<reference evidence="5" key="1">
    <citation type="submission" date="2019-08" db="EMBL/GenBank/DDBJ databases">
        <authorList>
            <person name="Kucharzyk K."/>
            <person name="Murdoch R.W."/>
            <person name="Higgins S."/>
            <person name="Loffler F."/>
        </authorList>
    </citation>
    <scope>NUCLEOTIDE SEQUENCE</scope>
</reference>
<dbReference type="InterPro" id="IPR040605">
    <property type="entry name" value="Glyco_hydro2_dom5"/>
</dbReference>
<keyword evidence="2" id="KW-0378">Hydrolase</keyword>
<evidence type="ECO:0000313" key="5">
    <source>
        <dbReference type="EMBL" id="MPM91644.1"/>
    </source>
</evidence>
<evidence type="ECO:0000256" key="1">
    <source>
        <dbReference type="ARBA" id="ARBA00007401"/>
    </source>
</evidence>
<dbReference type="InterPro" id="IPR013783">
    <property type="entry name" value="Ig-like_fold"/>
</dbReference>
<gene>
    <name evidence="5" type="ORF">SDC9_138775</name>
</gene>
<organism evidence="5">
    <name type="scientific">bioreactor metagenome</name>
    <dbReference type="NCBI Taxonomy" id="1076179"/>
    <lineage>
        <taxon>unclassified sequences</taxon>
        <taxon>metagenomes</taxon>
        <taxon>ecological metagenomes</taxon>
    </lineage>
</organism>
<sequence length="70" mass="7558">MISMKVKGMGAYKAGANGDATCLDLFNRPLMPTFKGQLTAIVQSLEKNGTIIFEASAKGLKTSKLFIQVY</sequence>
<evidence type="ECO:0000259" key="4">
    <source>
        <dbReference type="Pfam" id="PF18565"/>
    </source>
</evidence>
<comment type="caution">
    <text evidence="5">The sequence shown here is derived from an EMBL/GenBank/DDBJ whole genome shotgun (WGS) entry which is preliminary data.</text>
</comment>
<dbReference type="GO" id="GO:0016798">
    <property type="term" value="F:hydrolase activity, acting on glycosyl bonds"/>
    <property type="evidence" value="ECO:0007669"/>
    <property type="project" value="UniProtKB-KW"/>
</dbReference>
<name>A0A645DQA0_9ZZZZ</name>
<accession>A0A645DQA0</accession>
<dbReference type="Gene3D" id="2.60.40.10">
    <property type="entry name" value="Immunoglobulins"/>
    <property type="match status" value="1"/>
</dbReference>
<comment type="similarity">
    <text evidence="1">Belongs to the glycosyl hydrolase 2 family.</text>
</comment>
<protein>
    <recommendedName>
        <fullName evidence="4">Glycoside hydrolase family 2 domain-containing protein</fullName>
    </recommendedName>
</protein>
<dbReference type="AlphaFoldDB" id="A0A645DQA0"/>